<reference evidence="2 3" key="1">
    <citation type="submission" date="2024-02" db="EMBL/GenBank/DDBJ databases">
        <authorList>
            <person name="Vignale AGUSTIN F."/>
            <person name="Sosa J E."/>
            <person name="Modenutti C."/>
        </authorList>
    </citation>
    <scope>NUCLEOTIDE SEQUENCE [LARGE SCALE GENOMIC DNA]</scope>
</reference>
<keyword evidence="1" id="KW-1133">Transmembrane helix</keyword>
<evidence type="ECO:0008006" key="4">
    <source>
        <dbReference type="Google" id="ProtNLM"/>
    </source>
</evidence>
<name>A0ABC8U8K3_9AQUA</name>
<dbReference type="Proteomes" id="UP001642360">
    <property type="component" value="Unassembled WGS sequence"/>
</dbReference>
<dbReference type="EMBL" id="CAUOFW020007118">
    <property type="protein sequence ID" value="CAK9177680.1"/>
    <property type="molecule type" value="Genomic_DNA"/>
</dbReference>
<proteinExistence type="predicted"/>
<evidence type="ECO:0000313" key="2">
    <source>
        <dbReference type="EMBL" id="CAK9177680.1"/>
    </source>
</evidence>
<sequence length="97" mass="10080">VMTVVAGGGSGGLSDGCGGCVDGLNAGFDAWILNWVLGVVVGYFVGFSGLGFDSFHGGGIEMETISVMEEFIFMVLISIIEEEGTEGGLKDQNFFSK</sequence>
<gene>
    <name evidence="2" type="ORF">ILEXP_LOCUS47600</name>
</gene>
<evidence type="ECO:0000313" key="3">
    <source>
        <dbReference type="Proteomes" id="UP001642360"/>
    </source>
</evidence>
<dbReference type="AlphaFoldDB" id="A0ABC8U8K3"/>
<evidence type="ECO:0000256" key="1">
    <source>
        <dbReference type="SAM" id="Phobius"/>
    </source>
</evidence>
<organism evidence="2 3">
    <name type="scientific">Ilex paraguariensis</name>
    <name type="common">yerba mate</name>
    <dbReference type="NCBI Taxonomy" id="185542"/>
    <lineage>
        <taxon>Eukaryota</taxon>
        <taxon>Viridiplantae</taxon>
        <taxon>Streptophyta</taxon>
        <taxon>Embryophyta</taxon>
        <taxon>Tracheophyta</taxon>
        <taxon>Spermatophyta</taxon>
        <taxon>Magnoliopsida</taxon>
        <taxon>eudicotyledons</taxon>
        <taxon>Gunneridae</taxon>
        <taxon>Pentapetalae</taxon>
        <taxon>asterids</taxon>
        <taxon>campanulids</taxon>
        <taxon>Aquifoliales</taxon>
        <taxon>Aquifoliaceae</taxon>
        <taxon>Ilex</taxon>
    </lineage>
</organism>
<feature type="transmembrane region" description="Helical" evidence="1">
    <location>
        <begin position="32"/>
        <end position="52"/>
    </location>
</feature>
<keyword evidence="1" id="KW-0812">Transmembrane</keyword>
<keyword evidence="1" id="KW-0472">Membrane</keyword>
<feature type="non-terminal residue" evidence="2">
    <location>
        <position position="1"/>
    </location>
</feature>
<protein>
    <recommendedName>
        <fullName evidence="4">Glycine-rich protein</fullName>
    </recommendedName>
</protein>
<comment type="caution">
    <text evidence="2">The sequence shown here is derived from an EMBL/GenBank/DDBJ whole genome shotgun (WGS) entry which is preliminary data.</text>
</comment>
<accession>A0ABC8U8K3</accession>
<keyword evidence="3" id="KW-1185">Reference proteome</keyword>